<dbReference type="InterPro" id="IPR036689">
    <property type="entry name" value="ESAT-6-like_sf"/>
</dbReference>
<sequence length="113" mass="12506">MVREFDVDADGIRRQGREFVHIGAEFGSASKRLRDTLQGLGSPWRGAEFAEAFAMVYEPVRDGMFASMDSLGKRMEGMGENLQEMARRYEAAEAEGVRLVGQVPCSSPMSRGL</sequence>
<dbReference type="RefSeq" id="WP_125053951.1">
    <property type="nucleotide sequence ID" value="NZ_BHZD01000001.1"/>
</dbReference>
<accession>A0A401W011</accession>
<gene>
    <name evidence="1" type="ORF">GKJPGBOP_02291</name>
</gene>
<name>A0A401W011_STREY</name>
<organism evidence="1 2">
    <name type="scientific">Streptomyces paromomycinus</name>
    <name type="common">Streptomyces rimosus subsp. paromomycinus</name>
    <dbReference type="NCBI Taxonomy" id="92743"/>
    <lineage>
        <taxon>Bacteria</taxon>
        <taxon>Bacillati</taxon>
        <taxon>Actinomycetota</taxon>
        <taxon>Actinomycetes</taxon>
        <taxon>Kitasatosporales</taxon>
        <taxon>Streptomycetaceae</taxon>
        <taxon>Streptomyces</taxon>
    </lineage>
</organism>
<reference evidence="1 2" key="1">
    <citation type="submission" date="2018-11" db="EMBL/GenBank/DDBJ databases">
        <title>Whole genome sequence of Streptomyces paromomycinus NBRC 15454(T).</title>
        <authorList>
            <person name="Komaki H."/>
            <person name="Tamura T."/>
        </authorList>
    </citation>
    <scope>NUCLEOTIDE SEQUENCE [LARGE SCALE GENOMIC DNA]</scope>
    <source>
        <strain evidence="1 2">NBRC 15454</strain>
    </source>
</reference>
<evidence type="ECO:0000313" key="1">
    <source>
        <dbReference type="EMBL" id="GCD42622.1"/>
    </source>
</evidence>
<dbReference type="EMBL" id="BHZD01000001">
    <property type="protein sequence ID" value="GCD42622.1"/>
    <property type="molecule type" value="Genomic_DNA"/>
</dbReference>
<dbReference type="AlphaFoldDB" id="A0A401W011"/>
<keyword evidence="2" id="KW-1185">Reference proteome</keyword>
<proteinExistence type="predicted"/>
<comment type="caution">
    <text evidence="1">The sequence shown here is derived from an EMBL/GenBank/DDBJ whole genome shotgun (WGS) entry which is preliminary data.</text>
</comment>
<dbReference type="SUPFAM" id="SSF140453">
    <property type="entry name" value="EsxAB dimer-like"/>
    <property type="match status" value="1"/>
</dbReference>
<dbReference type="Gene3D" id="1.10.287.1060">
    <property type="entry name" value="ESAT-6-like"/>
    <property type="match status" value="1"/>
</dbReference>
<evidence type="ECO:0000313" key="2">
    <source>
        <dbReference type="Proteomes" id="UP000286746"/>
    </source>
</evidence>
<dbReference type="Proteomes" id="UP000286746">
    <property type="component" value="Unassembled WGS sequence"/>
</dbReference>
<protein>
    <recommendedName>
        <fullName evidence="3">WXG100 family type VII secretion target</fullName>
    </recommendedName>
</protein>
<evidence type="ECO:0008006" key="3">
    <source>
        <dbReference type="Google" id="ProtNLM"/>
    </source>
</evidence>